<keyword evidence="3" id="KW-1185">Reference proteome</keyword>
<keyword evidence="1" id="KW-1133">Transmembrane helix</keyword>
<gene>
    <name evidence="2" type="ORF">HF992_11530</name>
</gene>
<evidence type="ECO:0000313" key="3">
    <source>
        <dbReference type="Proteomes" id="UP000522720"/>
    </source>
</evidence>
<dbReference type="AlphaFoldDB" id="A0A7X6N3E5"/>
<feature type="non-terminal residue" evidence="2">
    <location>
        <position position="271"/>
    </location>
</feature>
<comment type="caution">
    <text evidence="2">The sequence shown here is derived from an EMBL/GenBank/DDBJ whole genome shotgun (WGS) entry which is preliminary data.</text>
</comment>
<keyword evidence="1" id="KW-0472">Membrane</keyword>
<organism evidence="2 3">
    <name type="scientific">Streptococcus ovuberis</name>
    <dbReference type="NCBI Taxonomy" id="1936207"/>
    <lineage>
        <taxon>Bacteria</taxon>
        <taxon>Bacillati</taxon>
        <taxon>Bacillota</taxon>
        <taxon>Bacilli</taxon>
        <taxon>Lactobacillales</taxon>
        <taxon>Streptococcaceae</taxon>
        <taxon>Streptococcus</taxon>
    </lineage>
</organism>
<sequence>MGKFIRKLKVVICIMLLLFVSLRSKPVKAEAFTMSALPMTLSALNPAIIPVALIGLAAVLLLGFTVSNWDEIVAFGNSVVQELQEMGHSISDFVSGMSVKIDDTFKKAAKNASVKLGDNIDKYTPGTKVSYHGGLKVYTGNIVFSNTQTHLLFGGEDSNIYLGTEAPMSFFNSYRYDKSKDYLLSDLTIIVDVDPTSVNLSLPGAEIIRNATGEIVQLVRNYKHEKRASGHFSVYLNGPANSKVTVTGISIPQLGIGEKSSEVVGTDKLKS</sequence>
<keyword evidence="1" id="KW-0812">Transmembrane</keyword>
<evidence type="ECO:0000313" key="2">
    <source>
        <dbReference type="EMBL" id="NKZ21429.1"/>
    </source>
</evidence>
<dbReference type="EMBL" id="JAAXPR010000039">
    <property type="protein sequence ID" value="NKZ21429.1"/>
    <property type="molecule type" value="Genomic_DNA"/>
</dbReference>
<feature type="transmembrane region" description="Helical" evidence="1">
    <location>
        <begin position="45"/>
        <end position="66"/>
    </location>
</feature>
<proteinExistence type="predicted"/>
<evidence type="ECO:0000256" key="1">
    <source>
        <dbReference type="SAM" id="Phobius"/>
    </source>
</evidence>
<name>A0A7X6N3E5_9STRE</name>
<dbReference type="RefSeq" id="WP_168550141.1">
    <property type="nucleotide sequence ID" value="NZ_JAAXPR010000039.1"/>
</dbReference>
<reference evidence="2 3" key="1">
    <citation type="submission" date="2020-04" db="EMBL/GenBank/DDBJ databases">
        <title>MicrobeNet Type strains.</title>
        <authorList>
            <person name="Nicholson A.C."/>
        </authorList>
    </citation>
    <scope>NUCLEOTIDE SEQUENCE [LARGE SCALE GENOMIC DNA]</scope>
    <source>
        <strain evidence="2 3">CCUG 69612</strain>
    </source>
</reference>
<dbReference type="Proteomes" id="UP000522720">
    <property type="component" value="Unassembled WGS sequence"/>
</dbReference>
<protein>
    <submittedName>
        <fullName evidence="2">Uncharacterized protein</fullName>
    </submittedName>
</protein>
<accession>A0A7X6N3E5</accession>